<dbReference type="OrthoDB" id="36796at2157"/>
<dbReference type="InterPro" id="IPR011545">
    <property type="entry name" value="DEAD/DEAH_box_helicase_dom"/>
</dbReference>
<accession>L9ZH12</accession>
<protein>
    <recommendedName>
        <fullName evidence="8">DEAD/DEAH box helicase</fullName>
    </recommendedName>
</protein>
<dbReference type="AlphaFoldDB" id="L9ZH12"/>
<dbReference type="GO" id="GO:0006289">
    <property type="term" value="P:nucleotide-excision repair"/>
    <property type="evidence" value="ECO:0007669"/>
    <property type="project" value="TreeGrafter"/>
</dbReference>
<name>L9ZH12_9EURY</name>
<dbReference type="Pfam" id="PF09369">
    <property type="entry name" value="MZB"/>
    <property type="match status" value="1"/>
</dbReference>
<gene>
    <name evidence="6" type="ORF">C484_22058</name>
</gene>
<feature type="region of interest" description="Disordered" evidence="3">
    <location>
        <begin position="377"/>
        <end position="412"/>
    </location>
</feature>
<evidence type="ECO:0000256" key="2">
    <source>
        <dbReference type="ARBA" id="ARBA00022840"/>
    </source>
</evidence>
<evidence type="ECO:0000259" key="4">
    <source>
        <dbReference type="PROSITE" id="PS51192"/>
    </source>
</evidence>
<dbReference type="InterPro" id="IPR018973">
    <property type="entry name" value="MZB"/>
</dbReference>
<proteinExistence type="predicted"/>
<dbReference type="SUPFAM" id="SSF52540">
    <property type="entry name" value="P-loop containing nucleoside triphosphate hydrolases"/>
    <property type="match status" value="1"/>
</dbReference>
<keyword evidence="1" id="KW-0547">Nucleotide-binding</keyword>
<evidence type="ECO:0000256" key="1">
    <source>
        <dbReference type="ARBA" id="ARBA00022741"/>
    </source>
</evidence>
<dbReference type="PATRIC" id="fig|1230458.4.peg.4454"/>
<evidence type="ECO:0000313" key="7">
    <source>
        <dbReference type="Proteomes" id="UP000011648"/>
    </source>
</evidence>
<dbReference type="SMART" id="SM00490">
    <property type="entry name" value="HELICc"/>
    <property type="match status" value="1"/>
</dbReference>
<dbReference type="SMART" id="SM00487">
    <property type="entry name" value="DEXDc"/>
    <property type="match status" value="1"/>
</dbReference>
<organism evidence="6 7">
    <name type="scientific">Natrialba taiwanensis DSM 12281</name>
    <dbReference type="NCBI Taxonomy" id="1230458"/>
    <lineage>
        <taxon>Archaea</taxon>
        <taxon>Methanobacteriati</taxon>
        <taxon>Methanobacteriota</taxon>
        <taxon>Stenosarchaea group</taxon>
        <taxon>Halobacteria</taxon>
        <taxon>Halobacteriales</taxon>
        <taxon>Natrialbaceae</taxon>
        <taxon>Natrialba</taxon>
    </lineage>
</organism>
<dbReference type="PROSITE" id="PS51192">
    <property type="entry name" value="HELICASE_ATP_BIND_1"/>
    <property type="match status" value="1"/>
</dbReference>
<feature type="compositionally biased region" description="Acidic residues" evidence="3">
    <location>
        <begin position="328"/>
        <end position="337"/>
    </location>
</feature>
<dbReference type="GO" id="GO:0003676">
    <property type="term" value="F:nucleic acid binding"/>
    <property type="evidence" value="ECO:0007669"/>
    <property type="project" value="InterPro"/>
</dbReference>
<feature type="region of interest" description="Disordered" evidence="3">
    <location>
        <begin position="277"/>
        <end position="338"/>
    </location>
</feature>
<keyword evidence="2" id="KW-0067">ATP-binding</keyword>
<dbReference type="GO" id="GO:0043138">
    <property type="term" value="F:3'-5' DNA helicase activity"/>
    <property type="evidence" value="ECO:0007669"/>
    <property type="project" value="TreeGrafter"/>
</dbReference>
<reference evidence="6 7" key="1">
    <citation type="journal article" date="2014" name="PLoS Genet.">
        <title>Phylogenetically driven sequencing of extremely halophilic archaea reveals strategies for static and dynamic osmo-response.</title>
        <authorList>
            <person name="Becker E.A."/>
            <person name="Seitzer P.M."/>
            <person name="Tritt A."/>
            <person name="Larsen D."/>
            <person name="Krusor M."/>
            <person name="Yao A.I."/>
            <person name="Wu D."/>
            <person name="Madern D."/>
            <person name="Eisen J.A."/>
            <person name="Darling A.E."/>
            <person name="Facciotti M.T."/>
        </authorList>
    </citation>
    <scope>NUCLEOTIDE SEQUENCE [LARGE SCALE GENOMIC DNA]</scope>
    <source>
        <strain evidence="6 7">DSM 12281</strain>
    </source>
</reference>
<dbReference type="Proteomes" id="UP000011648">
    <property type="component" value="Unassembled WGS sequence"/>
</dbReference>
<dbReference type="GO" id="GO:0005524">
    <property type="term" value="F:ATP binding"/>
    <property type="evidence" value="ECO:0007669"/>
    <property type="project" value="UniProtKB-KW"/>
</dbReference>
<feature type="region of interest" description="Disordered" evidence="3">
    <location>
        <begin position="1"/>
        <end position="49"/>
    </location>
</feature>
<dbReference type="GO" id="GO:0036297">
    <property type="term" value="P:interstrand cross-link repair"/>
    <property type="evidence" value="ECO:0007669"/>
    <property type="project" value="TreeGrafter"/>
</dbReference>
<keyword evidence="7" id="KW-1185">Reference proteome</keyword>
<dbReference type="RefSeq" id="WP_006827961.1">
    <property type="nucleotide sequence ID" value="NZ_AOIL01000070.1"/>
</dbReference>
<dbReference type="InterPro" id="IPR014001">
    <property type="entry name" value="Helicase_ATP-bd"/>
</dbReference>
<dbReference type="Gene3D" id="3.40.50.300">
    <property type="entry name" value="P-loop containing nucleotide triphosphate hydrolases"/>
    <property type="match status" value="2"/>
</dbReference>
<dbReference type="Pfam" id="PF00270">
    <property type="entry name" value="DEAD"/>
    <property type="match status" value="1"/>
</dbReference>
<dbReference type="PANTHER" id="PTHR47957">
    <property type="entry name" value="ATP-DEPENDENT HELICASE HRQ1"/>
    <property type="match status" value="1"/>
</dbReference>
<dbReference type="Pfam" id="PF00271">
    <property type="entry name" value="Helicase_C"/>
    <property type="match status" value="1"/>
</dbReference>
<dbReference type="PROSITE" id="PS51194">
    <property type="entry name" value="HELICASE_CTER"/>
    <property type="match status" value="1"/>
</dbReference>
<feature type="domain" description="Helicase ATP-binding" evidence="4">
    <location>
        <begin position="105"/>
        <end position="291"/>
    </location>
</feature>
<evidence type="ECO:0000313" key="6">
    <source>
        <dbReference type="EMBL" id="ELY84877.1"/>
    </source>
</evidence>
<feature type="compositionally biased region" description="Basic and acidic residues" evidence="3">
    <location>
        <begin position="32"/>
        <end position="44"/>
    </location>
</feature>
<dbReference type="STRING" id="1230458.C484_22058"/>
<feature type="compositionally biased region" description="Acidic residues" evidence="3">
    <location>
        <begin position="21"/>
        <end position="31"/>
    </location>
</feature>
<evidence type="ECO:0000256" key="3">
    <source>
        <dbReference type="SAM" id="MobiDB-lite"/>
    </source>
</evidence>
<dbReference type="EMBL" id="AOIL01000070">
    <property type="protein sequence ID" value="ELY84877.1"/>
    <property type="molecule type" value="Genomic_DNA"/>
</dbReference>
<sequence>MGSDTDTDTDGDGDRGRDGDPDTDTDTDTNIDGDRNADRTDDRTAVPITGDELLETFPRARGSGDISVLELPGRDASTVSNAEVLRPELSGPLDNDLYAHQAAALSALSRDENVCIATSTASGKTRIYALQIARHYLDACARSGDADATAYVCYPTKALSRDQERELNDFYDTLGLDISVRVYDGDTERGDTRRQIRETADVIITNFAGVNTYLHDHDRWARFLSACDLVVIDESHTYTGVHGMHVAWIVRRLKRVLEYYDADPQFVLTSATIGNPGAHSSSLVGEPVTVVDEDGSPTGPRELVLWNPPPQAREDGDDERASGSSGDETPDDGGEDAITDRVPATVEAPKLLSHLTYHDAQTLLFTPSRKLAELSVKRASKHRRDRSRYYTNPDRGSAIEPYHAGHSRRNRHGTEHRLKTGLLDGVASTNALELGINVGEMDATVQLGYPGQRQSFWQQLGRAGRGTKRALSVLVAGHRTLDQYVVSNPDYLLETDVEDAVVDTRNDAVFARHLLCAADELALDESDGGAAGFAERDRLERAVEMWRRAGRLAGHLETGVSYTGPPRPQGSVSLYATTGEEYAVELAEDADERHDPQMEPLAKERVLRDFHEGAVRLHEGRQYEICAVDHATPRPSVTLRPIDADYYTRTRTDVTVLDAVSEESREIGPFTLHFGRGRVLVYHGTYDKVAIHGGQKKERMIPTESPPLSMETQLCWLEVPDRVETALIEKYCEFSVPEMDGDLAETAHLGYAGGLHAAEHATIGVAPLELMVDKRDLGGLATLSIDSHLATATESGDAAQESATPQNIAAAEATVREIASELEHEPASGWFIYDGIDGGLGFSRAIYDNFEAVAARARDLIADCDCGRVDGCPACVMDDQCGNNNRPLHRDAAVDVLDQVLGNAGEEALEAHLPDDEFGGDRRPPLFYA</sequence>
<dbReference type="PANTHER" id="PTHR47957:SF3">
    <property type="entry name" value="ATP-DEPENDENT HELICASE HRQ1"/>
    <property type="match status" value="1"/>
</dbReference>
<dbReference type="InterPro" id="IPR001650">
    <property type="entry name" value="Helicase_C-like"/>
</dbReference>
<comment type="caution">
    <text evidence="6">The sequence shown here is derived from an EMBL/GenBank/DDBJ whole genome shotgun (WGS) entry which is preliminary data.</text>
</comment>
<feature type="compositionally biased region" description="Acidic residues" evidence="3">
    <location>
        <begin position="1"/>
        <end position="11"/>
    </location>
</feature>
<feature type="domain" description="Helicase C-terminal" evidence="5">
    <location>
        <begin position="350"/>
        <end position="508"/>
    </location>
</feature>
<evidence type="ECO:0000259" key="5">
    <source>
        <dbReference type="PROSITE" id="PS51194"/>
    </source>
</evidence>
<dbReference type="InterPro" id="IPR027417">
    <property type="entry name" value="P-loop_NTPase"/>
</dbReference>
<dbReference type="CDD" id="cd17923">
    <property type="entry name" value="DEXHc_Hrq1-like"/>
    <property type="match status" value="1"/>
</dbReference>
<evidence type="ECO:0008006" key="8">
    <source>
        <dbReference type="Google" id="ProtNLM"/>
    </source>
</evidence>